<organism evidence="3 4">
    <name type="scientific">Plutella xylostella</name>
    <name type="common">Diamondback moth</name>
    <name type="synonym">Plutella maculipennis</name>
    <dbReference type="NCBI Taxonomy" id="51655"/>
    <lineage>
        <taxon>Eukaryota</taxon>
        <taxon>Metazoa</taxon>
        <taxon>Ecdysozoa</taxon>
        <taxon>Arthropoda</taxon>
        <taxon>Hexapoda</taxon>
        <taxon>Insecta</taxon>
        <taxon>Pterygota</taxon>
        <taxon>Neoptera</taxon>
        <taxon>Endopterygota</taxon>
        <taxon>Lepidoptera</taxon>
        <taxon>Glossata</taxon>
        <taxon>Ditrysia</taxon>
        <taxon>Yponomeutoidea</taxon>
        <taxon>Plutellidae</taxon>
        <taxon>Plutella</taxon>
    </lineage>
</organism>
<gene>
    <name evidence="3" type="ORF">PLXY2_LOCUS5852</name>
</gene>
<feature type="repeat" description="RCC1" evidence="1">
    <location>
        <begin position="53"/>
        <end position="115"/>
    </location>
</feature>
<dbReference type="InterPro" id="IPR009091">
    <property type="entry name" value="RCC1/BLIP-II"/>
</dbReference>
<protein>
    <submittedName>
        <fullName evidence="3">(diamondback moth) hypothetical protein</fullName>
    </submittedName>
</protein>
<dbReference type="Gene3D" id="2.130.10.30">
    <property type="entry name" value="Regulator of chromosome condensation 1/beta-lactamase-inhibitor protein II"/>
    <property type="match status" value="2"/>
</dbReference>
<feature type="repeat" description="RCC1" evidence="1">
    <location>
        <begin position="116"/>
        <end position="199"/>
    </location>
</feature>
<accession>A0A8S4ELQ7</accession>
<feature type="compositionally biased region" description="Basic and acidic residues" evidence="2">
    <location>
        <begin position="168"/>
        <end position="178"/>
    </location>
</feature>
<comment type="caution">
    <text evidence="3">The sequence shown here is derived from an EMBL/GenBank/DDBJ whole genome shotgun (WGS) entry which is preliminary data.</text>
</comment>
<dbReference type="EMBL" id="CAJHNJ030000017">
    <property type="protein sequence ID" value="CAG9115867.1"/>
    <property type="molecule type" value="Genomic_DNA"/>
</dbReference>
<feature type="compositionally biased region" description="Low complexity" evidence="2">
    <location>
        <begin position="152"/>
        <end position="166"/>
    </location>
</feature>
<dbReference type="PRINTS" id="PR00633">
    <property type="entry name" value="RCCNDNSATION"/>
</dbReference>
<dbReference type="PROSITE" id="PS50012">
    <property type="entry name" value="RCC1_3"/>
    <property type="match status" value="3"/>
</dbReference>
<dbReference type="SUPFAM" id="SSF50985">
    <property type="entry name" value="RCC1/BLIP-II"/>
    <property type="match status" value="1"/>
</dbReference>
<dbReference type="AlphaFoldDB" id="A0A8S4ELQ7"/>
<feature type="repeat" description="RCC1" evidence="1">
    <location>
        <begin position="3"/>
        <end position="52"/>
    </location>
</feature>
<proteinExistence type="predicted"/>
<reference evidence="3" key="1">
    <citation type="submission" date="2020-11" db="EMBL/GenBank/DDBJ databases">
        <authorList>
            <person name="Whiteford S."/>
        </authorList>
    </citation>
    <scope>NUCLEOTIDE SEQUENCE</scope>
</reference>
<dbReference type="Pfam" id="PF00415">
    <property type="entry name" value="RCC1"/>
    <property type="match status" value="1"/>
</dbReference>
<dbReference type="InterPro" id="IPR000408">
    <property type="entry name" value="Reg_chr_condens"/>
</dbReference>
<evidence type="ECO:0000256" key="1">
    <source>
        <dbReference type="PROSITE-ProRule" id="PRU00235"/>
    </source>
</evidence>
<name>A0A8S4ELQ7_PLUXY</name>
<dbReference type="PANTHER" id="PTHR45982">
    <property type="entry name" value="REGULATOR OF CHROMOSOME CONDENSATION"/>
    <property type="match status" value="1"/>
</dbReference>
<dbReference type="Proteomes" id="UP000653454">
    <property type="component" value="Unassembled WGS sequence"/>
</dbReference>
<dbReference type="PANTHER" id="PTHR45982:SF1">
    <property type="entry name" value="REGULATOR OF CHROMOSOME CONDENSATION"/>
    <property type="match status" value="1"/>
</dbReference>
<evidence type="ECO:0000313" key="3">
    <source>
        <dbReference type="EMBL" id="CAG9115867.1"/>
    </source>
</evidence>
<evidence type="ECO:0000256" key="2">
    <source>
        <dbReference type="SAM" id="MobiDB-lite"/>
    </source>
</evidence>
<dbReference type="Pfam" id="PF13540">
    <property type="entry name" value="RCC1_2"/>
    <property type="match status" value="2"/>
</dbReference>
<evidence type="ECO:0000313" key="4">
    <source>
        <dbReference type="Proteomes" id="UP000653454"/>
    </source>
</evidence>
<sequence>MNGSVFGFGASVFGQLGLGRRDKSCVPLPVTLPDGVASIAVGYFHNLALTSKGQLYVWGGSPQNIRAANARRSPPADSSPCDPHLLPRLVDTSNVQGTIVQMSAGWHHSCIINNAGTLYSWGLNFDGQLGMGDRKLVHDPTEVRMAKDTPVNSEPSKNRSSPSNNKAESAKTPDADIGDKQTKALVSCGGDFTIYIDDDGRVFAAGNSHIEIKKEPSKLQDRVIMMKTTKRVIKIPASRSNNKFLRFSPIDRVDIMFPFNLDNMHRAPIKPLQNPLTSLADFKRNSWPDEIIHALQPWIKEDSLTNNYNMAAKLAYRNKKYSDCLKYLLDNLIKATRANDLYLAHTQLDVDSKEESMKRDERKIAVTNVMSKRIKEISLAILNEQEFPVITPATYKQLPCCCDEVKCLPMKPIDAQTDNNDADKDVSIEAAEIIDKCMNLFPVDSVLWEFCFRYAKNFYLENNLSITELESVLQKCMKRNVSAMAAAIMYSDDCAQYDKILSPKFFLNMSSEIMDTWG</sequence>
<dbReference type="InterPro" id="IPR051553">
    <property type="entry name" value="Ran_GTPase-activating"/>
</dbReference>
<feature type="region of interest" description="Disordered" evidence="2">
    <location>
        <begin position="143"/>
        <end position="178"/>
    </location>
</feature>
<keyword evidence="4" id="KW-1185">Reference proteome</keyword>